<comment type="caution">
    <text evidence="1">The sequence shown here is derived from an EMBL/GenBank/DDBJ whole genome shotgun (WGS) entry which is preliminary data.</text>
</comment>
<keyword evidence="2" id="KW-1185">Reference proteome</keyword>
<organism evidence="1 2">
    <name type="scientific">Corynebacterium lemuris</name>
    <dbReference type="NCBI Taxonomy" id="1859292"/>
    <lineage>
        <taxon>Bacteria</taxon>
        <taxon>Bacillati</taxon>
        <taxon>Actinomycetota</taxon>
        <taxon>Actinomycetes</taxon>
        <taxon>Mycobacteriales</taxon>
        <taxon>Corynebacteriaceae</taxon>
        <taxon>Corynebacterium</taxon>
    </lineage>
</organism>
<protein>
    <submittedName>
        <fullName evidence="1">Uncharacterized protein</fullName>
    </submittedName>
</protein>
<evidence type="ECO:0000313" key="2">
    <source>
        <dbReference type="Proteomes" id="UP001205965"/>
    </source>
</evidence>
<evidence type="ECO:0000313" key="1">
    <source>
        <dbReference type="EMBL" id="MCS5479394.1"/>
    </source>
</evidence>
<dbReference type="EMBL" id="JANWTC010000004">
    <property type="protein sequence ID" value="MCS5479394.1"/>
    <property type="molecule type" value="Genomic_DNA"/>
</dbReference>
<gene>
    <name evidence="1" type="ORF">NYP18_06955</name>
</gene>
<proteinExistence type="predicted"/>
<reference evidence="1 2" key="1">
    <citation type="submission" date="2022-08" db="EMBL/GenBank/DDBJ databases">
        <title>YIM 101645 draft genome.</title>
        <authorList>
            <person name="Chen X."/>
        </authorList>
    </citation>
    <scope>NUCLEOTIDE SEQUENCE [LARGE SCALE GENOMIC DNA]</scope>
    <source>
        <strain evidence="1 2">YIM 101645</strain>
    </source>
</reference>
<sequence length="44" mass="4723">MVNPGDVEKQVAEILAETPAGLAEETEQLTRAHAVLHRALQDNG</sequence>
<dbReference type="Proteomes" id="UP001205965">
    <property type="component" value="Unassembled WGS sequence"/>
</dbReference>
<dbReference type="RefSeq" id="WP_259427460.1">
    <property type="nucleotide sequence ID" value="NZ_JANWTC010000004.1"/>
</dbReference>
<accession>A0ABT2FWN3</accession>
<name>A0ABT2FWN3_9CORY</name>